<dbReference type="OrthoDB" id="3358989at2"/>
<dbReference type="InterPro" id="IPR000415">
    <property type="entry name" value="Nitroreductase-like"/>
</dbReference>
<evidence type="ECO:0000256" key="2">
    <source>
        <dbReference type="ARBA" id="ARBA00023002"/>
    </source>
</evidence>
<reference evidence="4 5" key="1">
    <citation type="submission" date="2018-11" db="EMBL/GenBank/DDBJ databases">
        <authorList>
            <person name="Li F."/>
        </authorList>
    </citation>
    <scope>NUCLEOTIDE SEQUENCE [LARGE SCALE GENOMIC DNA]</scope>
    <source>
        <strain evidence="4 5">KIS18-7</strain>
    </source>
</reference>
<dbReference type="Pfam" id="PF00881">
    <property type="entry name" value="Nitroreductase"/>
    <property type="match status" value="1"/>
</dbReference>
<dbReference type="Proteomes" id="UP000277094">
    <property type="component" value="Unassembled WGS sequence"/>
</dbReference>
<evidence type="ECO:0000256" key="1">
    <source>
        <dbReference type="ARBA" id="ARBA00007118"/>
    </source>
</evidence>
<dbReference type="AlphaFoldDB" id="A0A3N0DQS3"/>
<name>A0A3N0DQS3_9ACTN</name>
<dbReference type="InterPro" id="IPR029479">
    <property type="entry name" value="Nitroreductase"/>
</dbReference>
<comment type="caution">
    <text evidence="4">The sequence shown here is derived from an EMBL/GenBank/DDBJ whole genome shotgun (WGS) entry which is preliminary data.</text>
</comment>
<organism evidence="4 5">
    <name type="scientific">Nocardioides marmorisolisilvae</name>
    <dbReference type="NCBI Taxonomy" id="1542737"/>
    <lineage>
        <taxon>Bacteria</taxon>
        <taxon>Bacillati</taxon>
        <taxon>Actinomycetota</taxon>
        <taxon>Actinomycetes</taxon>
        <taxon>Propionibacteriales</taxon>
        <taxon>Nocardioidaceae</taxon>
        <taxon>Nocardioides</taxon>
    </lineage>
</organism>
<comment type="similarity">
    <text evidence="1">Belongs to the nitroreductase family.</text>
</comment>
<dbReference type="CDD" id="cd02062">
    <property type="entry name" value="Nitro_FMN_reductase"/>
    <property type="match status" value="1"/>
</dbReference>
<gene>
    <name evidence="4" type="ORF">EFL95_17045</name>
</gene>
<dbReference type="PANTHER" id="PTHR43673">
    <property type="entry name" value="NAD(P)H NITROREDUCTASE YDGI-RELATED"/>
    <property type="match status" value="1"/>
</dbReference>
<feature type="domain" description="Nitroreductase" evidence="3">
    <location>
        <begin position="8"/>
        <end position="174"/>
    </location>
</feature>
<sequence>MEFQDVVDRRRMIRNYAERPVDPAVVDRALRNATHAPSAGFSQGWGFLVLDTPEDVRRWWTVTTDPASLAAPDDWLTGMMRAPVVIVPCSSKAAYLKRYAEADKGWTDEDEARWTVPFWHMDAAMASLLILQTAVDEGLGACFFGIPPERVPAVRAEFAIGDAFDPVGVITLGHRVDDTGNAGSPARRARKPLDDVVHRGSWG</sequence>
<dbReference type="PANTHER" id="PTHR43673:SF10">
    <property type="entry name" value="NADH DEHYDROGENASE_NAD(P)H NITROREDUCTASE XCC3605-RELATED"/>
    <property type="match status" value="1"/>
</dbReference>
<dbReference type="GO" id="GO:0016491">
    <property type="term" value="F:oxidoreductase activity"/>
    <property type="evidence" value="ECO:0007669"/>
    <property type="project" value="UniProtKB-KW"/>
</dbReference>
<evidence type="ECO:0000313" key="5">
    <source>
        <dbReference type="Proteomes" id="UP000277094"/>
    </source>
</evidence>
<keyword evidence="5" id="KW-1185">Reference proteome</keyword>
<evidence type="ECO:0000259" key="3">
    <source>
        <dbReference type="Pfam" id="PF00881"/>
    </source>
</evidence>
<keyword evidence="2" id="KW-0560">Oxidoreductase</keyword>
<proteinExistence type="inferred from homology"/>
<protein>
    <submittedName>
        <fullName evidence="4">Nitroreductase family protein</fullName>
    </submittedName>
</protein>
<dbReference type="SUPFAM" id="SSF55469">
    <property type="entry name" value="FMN-dependent nitroreductase-like"/>
    <property type="match status" value="1"/>
</dbReference>
<accession>A0A3N0DQS3</accession>
<dbReference type="EMBL" id="RJSG01000003">
    <property type="protein sequence ID" value="RNL77816.1"/>
    <property type="molecule type" value="Genomic_DNA"/>
</dbReference>
<evidence type="ECO:0000313" key="4">
    <source>
        <dbReference type="EMBL" id="RNL77816.1"/>
    </source>
</evidence>
<dbReference type="Gene3D" id="3.40.109.10">
    <property type="entry name" value="NADH Oxidase"/>
    <property type="match status" value="1"/>
</dbReference>